<evidence type="ECO:0000313" key="1">
    <source>
        <dbReference type="EMBL" id="QHS77609.1"/>
    </source>
</evidence>
<sequence length="32" mass="3958">MSTTTYNLEELMNKNLLNINIKHLIYYVLFYF</sequence>
<accession>A0A6C0AD12</accession>
<name>A0A6C0AD12_9ZZZZ</name>
<dbReference type="EMBL" id="MN740593">
    <property type="protein sequence ID" value="QHS77609.1"/>
    <property type="molecule type" value="Genomic_DNA"/>
</dbReference>
<organism evidence="1">
    <name type="scientific">viral metagenome</name>
    <dbReference type="NCBI Taxonomy" id="1070528"/>
    <lineage>
        <taxon>unclassified sequences</taxon>
        <taxon>metagenomes</taxon>
        <taxon>organismal metagenomes</taxon>
    </lineage>
</organism>
<dbReference type="AlphaFoldDB" id="A0A6C0AD12"/>
<proteinExistence type="predicted"/>
<reference evidence="1" key="1">
    <citation type="journal article" date="2020" name="Nature">
        <title>Giant virus diversity and host interactions through global metagenomics.</title>
        <authorList>
            <person name="Schulz F."/>
            <person name="Roux S."/>
            <person name="Paez-Espino D."/>
            <person name="Jungbluth S."/>
            <person name="Walsh D.A."/>
            <person name="Denef V.J."/>
            <person name="McMahon K.D."/>
            <person name="Konstantinidis K.T."/>
            <person name="Eloe-Fadrosh E.A."/>
            <person name="Kyrpides N.C."/>
            <person name="Woyke T."/>
        </authorList>
    </citation>
    <scope>NUCLEOTIDE SEQUENCE</scope>
    <source>
        <strain evidence="1">GVMAG-S-1021933-23</strain>
    </source>
</reference>
<protein>
    <submittedName>
        <fullName evidence="1">Uncharacterized protein</fullName>
    </submittedName>
</protein>